<protein>
    <submittedName>
        <fullName evidence="2">Uncharacterized protein DUF4432</fullName>
    </submittedName>
</protein>
<dbReference type="InterPro" id="IPR027839">
    <property type="entry name" value="DUF4432"/>
</dbReference>
<feature type="region of interest" description="Disordered" evidence="1">
    <location>
        <begin position="294"/>
        <end position="322"/>
    </location>
</feature>
<dbReference type="Pfam" id="PF14486">
    <property type="entry name" value="DUF4432"/>
    <property type="match status" value="1"/>
</dbReference>
<name>A0A3N2GXU4_9PSEU</name>
<comment type="caution">
    <text evidence="2">The sequence shown here is derived from an EMBL/GenBank/DDBJ whole genome shotgun (WGS) entry which is preliminary data.</text>
</comment>
<dbReference type="Proteomes" id="UP000274843">
    <property type="component" value="Unassembled WGS sequence"/>
</dbReference>
<accession>A0A3N2GXU4</accession>
<dbReference type="AlphaFoldDB" id="A0A3N2GXU4"/>
<dbReference type="GeneID" id="301844424"/>
<dbReference type="EMBL" id="RKHY01000001">
    <property type="protein sequence ID" value="ROS40705.1"/>
    <property type="molecule type" value="Genomic_DNA"/>
</dbReference>
<dbReference type="InterPro" id="IPR014718">
    <property type="entry name" value="GH-type_carb-bd"/>
</dbReference>
<organism evidence="2 3">
    <name type="scientific">Amycolatopsis thermoflava</name>
    <dbReference type="NCBI Taxonomy" id="84480"/>
    <lineage>
        <taxon>Bacteria</taxon>
        <taxon>Bacillati</taxon>
        <taxon>Actinomycetota</taxon>
        <taxon>Actinomycetes</taxon>
        <taxon>Pseudonocardiales</taxon>
        <taxon>Pseudonocardiaceae</taxon>
        <taxon>Amycolatopsis</taxon>
        <taxon>Amycolatopsis methanolica group</taxon>
    </lineage>
</organism>
<keyword evidence="3" id="KW-1185">Reference proteome</keyword>
<reference evidence="2 3" key="1">
    <citation type="submission" date="2018-11" db="EMBL/GenBank/DDBJ databases">
        <title>Sequencing the genomes of 1000 actinobacteria strains.</title>
        <authorList>
            <person name="Klenk H.-P."/>
        </authorList>
    </citation>
    <scope>NUCLEOTIDE SEQUENCE [LARGE SCALE GENOMIC DNA]</scope>
    <source>
        <strain evidence="2 3">DSM 44348</strain>
    </source>
</reference>
<dbReference type="GO" id="GO:0030246">
    <property type="term" value="F:carbohydrate binding"/>
    <property type="evidence" value="ECO:0007669"/>
    <property type="project" value="InterPro"/>
</dbReference>
<feature type="compositionally biased region" description="Pro residues" evidence="1">
    <location>
        <begin position="313"/>
        <end position="322"/>
    </location>
</feature>
<gene>
    <name evidence="2" type="ORF">EDD35_3044</name>
</gene>
<evidence type="ECO:0000256" key="1">
    <source>
        <dbReference type="SAM" id="MobiDB-lite"/>
    </source>
</evidence>
<proteinExistence type="predicted"/>
<evidence type="ECO:0000313" key="2">
    <source>
        <dbReference type="EMBL" id="ROS40705.1"/>
    </source>
</evidence>
<dbReference type="RefSeq" id="WP_331857440.1">
    <property type="nucleotide sequence ID" value="NZ_RKHY01000001.1"/>
</dbReference>
<sequence>MSARDSAGRWCEVRESVVTNGPATGTRQLEIRVEDGLDIRILPDRGFDVGQAWWRSKPLAWYDESRDVPPLAVLRDNAWISGFSGGLVTTCGLFHIGRPVHERGLHGTFAHQRAHLVAIGPEGSARARISEADGLGSLLEVERQISTEGGRGRFLLSDVITNRGCQAERVRLLYHVNLLLPGPEMLFLLHGQRLGDPHLERAYQTTALPQPPAGERAEAVLRDHRRMLEIKIAWSGDELPFGHLWRCDTPHGGVLAVEPATAPLPGVPPPAPAPELVLAPGASKTIRLEVECAELGSSESRPLGRVPETGLRSPPPVSLDPD</sequence>
<evidence type="ECO:0000313" key="3">
    <source>
        <dbReference type="Proteomes" id="UP000274843"/>
    </source>
</evidence>
<dbReference type="Gene3D" id="2.70.98.10">
    <property type="match status" value="1"/>
</dbReference>